<accession>A0A6G0WCC2</accession>
<evidence type="ECO:0000313" key="2">
    <source>
        <dbReference type="Proteomes" id="UP000478052"/>
    </source>
</evidence>
<dbReference type="Proteomes" id="UP000478052">
    <property type="component" value="Unassembled WGS sequence"/>
</dbReference>
<reference evidence="1 2" key="1">
    <citation type="submission" date="2019-08" db="EMBL/GenBank/DDBJ databases">
        <title>Whole genome of Aphis craccivora.</title>
        <authorList>
            <person name="Voronova N.V."/>
            <person name="Shulinski R.S."/>
            <person name="Bandarenka Y.V."/>
            <person name="Zhorov D.G."/>
            <person name="Warner D."/>
        </authorList>
    </citation>
    <scope>NUCLEOTIDE SEQUENCE [LARGE SCALE GENOMIC DNA]</scope>
    <source>
        <strain evidence="1">180601</strain>
        <tissue evidence="1">Whole Body</tissue>
    </source>
</reference>
<dbReference type="EMBL" id="VUJU01008844">
    <property type="protein sequence ID" value="KAF0725085.1"/>
    <property type="molecule type" value="Genomic_DNA"/>
</dbReference>
<proteinExistence type="predicted"/>
<comment type="caution">
    <text evidence="1">The sequence shown here is derived from an EMBL/GenBank/DDBJ whole genome shotgun (WGS) entry which is preliminary data.</text>
</comment>
<gene>
    <name evidence="1" type="ORF">FWK35_00027574</name>
</gene>
<sequence>ADFFTVSKIFLTDPIIYQLKDESDNIILSGFNEQEIKLTNFPNTFLIERVVKKLKIKC</sequence>
<organism evidence="1 2">
    <name type="scientific">Aphis craccivora</name>
    <name type="common">Cowpea aphid</name>
    <dbReference type="NCBI Taxonomy" id="307492"/>
    <lineage>
        <taxon>Eukaryota</taxon>
        <taxon>Metazoa</taxon>
        <taxon>Ecdysozoa</taxon>
        <taxon>Arthropoda</taxon>
        <taxon>Hexapoda</taxon>
        <taxon>Insecta</taxon>
        <taxon>Pterygota</taxon>
        <taxon>Neoptera</taxon>
        <taxon>Paraneoptera</taxon>
        <taxon>Hemiptera</taxon>
        <taxon>Sternorrhyncha</taxon>
        <taxon>Aphidomorpha</taxon>
        <taxon>Aphidoidea</taxon>
        <taxon>Aphididae</taxon>
        <taxon>Aphidini</taxon>
        <taxon>Aphis</taxon>
        <taxon>Aphis</taxon>
    </lineage>
</organism>
<name>A0A6G0WCC2_APHCR</name>
<dbReference type="OrthoDB" id="6590525at2759"/>
<dbReference type="AlphaFoldDB" id="A0A6G0WCC2"/>
<keyword evidence="2" id="KW-1185">Reference proteome</keyword>
<feature type="non-terminal residue" evidence="1">
    <location>
        <position position="1"/>
    </location>
</feature>
<protein>
    <submittedName>
        <fullName evidence="1">Uncharacterized protein</fullName>
    </submittedName>
</protein>
<evidence type="ECO:0000313" key="1">
    <source>
        <dbReference type="EMBL" id="KAF0725085.1"/>
    </source>
</evidence>